<evidence type="ECO:0000313" key="11">
    <source>
        <dbReference type="EMBL" id="KFO97775.1"/>
    </source>
</evidence>
<evidence type="ECO:0000256" key="1">
    <source>
        <dbReference type="ARBA" id="ARBA00004110"/>
    </source>
</evidence>
<keyword evidence="7" id="KW-0395">Inflammatory response</keyword>
<dbReference type="InterPro" id="IPR041267">
    <property type="entry name" value="NLRP_HD2"/>
</dbReference>
<evidence type="ECO:0000313" key="12">
    <source>
        <dbReference type="Proteomes" id="UP000054308"/>
    </source>
</evidence>
<dbReference type="PROSITE" id="PS50837">
    <property type="entry name" value="NACHT"/>
    <property type="match status" value="1"/>
</dbReference>
<keyword evidence="3" id="KW-0677">Repeat</keyword>
<dbReference type="GO" id="GO:0005524">
    <property type="term" value="F:ATP binding"/>
    <property type="evidence" value="ECO:0007669"/>
    <property type="project" value="UniProtKB-KW"/>
</dbReference>
<reference evidence="11 12" key="1">
    <citation type="submission" date="2014-04" db="EMBL/GenBank/DDBJ databases">
        <title>Genome evolution of avian class.</title>
        <authorList>
            <person name="Zhang G."/>
            <person name="Li C."/>
        </authorList>
    </citation>
    <scope>NUCLEOTIDE SEQUENCE [LARGE SCALE GENOMIC DNA]</scope>
    <source>
        <strain evidence="11">BGI_N300</strain>
    </source>
</reference>
<gene>
    <name evidence="11" type="ORF">N300_10683</name>
</gene>
<sequence length="671" mass="74621">EEATMDTGIGMLEGMTLRDLAEELQDEKVKGYKQRLREHVAQTFCCCPGENLSHYTPLTISRKPGNKPGSEDEAMGTTRGPTTLTLTPQSLLEPQGDGDTPRVLVLVGAPGMGKTMTVRKVMVEWAEGAQHTPFDYIFCWDCTAMATSQQASLLDLMSQCCPGREVPLGQILGEQEKILFILDGFEALGFPLLGPEEGLSSDPREPRPLETTLRSLLRKILLPKSSLLVTTRPAALQSLGRCLEGEDFLEILGFSGARREEYFHRYFEDDAKATAAFGFVSSSESLHGLCVIPVLCWALCTLLGQGLEKKKTLAESSRGPTGLGVFYLSWVLRSRGRHSPQHLRPFLHNLCSLAAEGIWKHKVLFEEEEIKARGLEQPELLPLFLNEKIPKKGVEQGNLYSFAHLHLQEFFGALFYVLEDEEGAEGGSGALLKDLRVVLESYSQSREELSLLRRFLFGLLSQRSMEDMDSLGCRIAPGAREELLRWLQGRLRGLSHPGRELKVRDLDTFHFLFEMKEESLVQSTLGGFRAVELQDIKVTLCDQMALSFCIQHWAGLGSLSLRGCSFQPWETPPAPGLSSCSSRGNSQGQEEPGSPIHLLCRALAHAGRDLRTLRFWWCRLSQSCCVELVKLLAQHPGLTQLELGDTTLGDTALSLLCQGLQQPRCHLRVLR</sequence>
<dbReference type="Gene3D" id="3.40.50.300">
    <property type="entry name" value="P-loop containing nucleotide triphosphate hydrolases"/>
    <property type="match status" value="1"/>
</dbReference>
<dbReference type="EMBL" id="KL217671">
    <property type="protein sequence ID" value="KFO97775.1"/>
    <property type="molecule type" value="Genomic_DNA"/>
</dbReference>
<dbReference type="STRING" id="9244.A0A091IDF5"/>
<dbReference type="GO" id="GO:0045087">
    <property type="term" value="P:innate immune response"/>
    <property type="evidence" value="ECO:0007669"/>
    <property type="project" value="UniProtKB-KW"/>
</dbReference>
<evidence type="ECO:0000256" key="3">
    <source>
        <dbReference type="ARBA" id="ARBA00022737"/>
    </source>
</evidence>
<name>A0A091IDF5_CALAN</name>
<keyword evidence="5" id="KW-0067">ATP-binding</keyword>
<feature type="region of interest" description="Disordered" evidence="9">
    <location>
        <begin position="58"/>
        <end position="83"/>
    </location>
</feature>
<dbReference type="InterPro" id="IPR032675">
    <property type="entry name" value="LRR_dom_sf"/>
</dbReference>
<dbReference type="GO" id="GO:0006954">
    <property type="term" value="P:inflammatory response"/>
    <property type="evidence" value="ECO:0007669"/>
    <property type="project" value="UniProtKB-KW"/>
</dbReference>
<dbReference type="SUPFAM" id="SSF52540">
    <property type="entry name" value="P-loop containing nucleoside triphosphate hydrolases"/>
    <property type="match status" value="1"/>
</dbReference>
<dbReference type="InterPro" id="IPR027417">
    <property type="entry name" value="P-loop_NTPase"/>
</dbReference>
<dbReference type="InterPro" id="IPR007111">
    <property type="entry name" value="NACHT_NTPase"/>
</dbReference>
<dbReference type="Proteomes" id="UP000054308">
    <property type="component" value="Unassembled WGS sequence"/>
</dbReference>
<accession>A0A091IDF5</accession>
<evidence type="ECO:0000256" key="9">
    <source>
        <dbReference type="SAM" id="MobiDB-lite"/>
    </source>
</evidence>
<feature type="domain" description="NACHT" evidence="10">
    <location>
        <begin position="102"/>
        <end position="303"/>
    </location>
</feature>
<keyword evidence="4" id="KW-0547">Nucleotide-binding</keyword>
<dbReference type="Pfam" id="PF05729">
    <property type="entry name" value="NACHT"/>
    <property type="match status" value="1"/>
</dbReference>
<evidence type="ECO:0000256" key="6">
    <source>
        <dbReference type="ARBA" id="ARBA00022843"/>
    </source>
</evidence>
<dbReference type="Pfam" id="PF17779">
    <property type="entry name" value="WHD_NOD2"/>
    <property type="match status" value="1"/>
</dbReference>
<keyword evidence="8" id="KW-1271">Inflammasome</keyword>
<feature type="non-terminal residue" evidence="11">
    <location>
        <position position="1"/>
    </location>
</feature>
<evidence type="ECO:0000256" key="5">
    <source>
        <dbReference type="ARBA" id="ARBA00022840"/>
    </source>
</evidence>
<dbReference type="PANTHER" id="PTHR45690">
    <property type="entry name" value="NACHT, LRR AND PYD DOMAINS-CONTAINING PROTEIN 12"/>
    <property type="match status" value="1"/>
</dbReference>
<organism evidence="11 12">
    <name type="scientific">Calypte anna</name>
    <name type="common">Anna's hummingbird</name>
    <name type="synonym">Archilochus anna</name>
    <dbReference type="NCBI Taxonomy" id="9244"/>
    <lineage>
        <taxon>Eukaryota</taxon>
        <taxon>Metazoa</taxon>
        <taxon>Chordata</taxon>
        <taxon>Craniata</taxon>
        <taxon>Vertebrata</taxon>
        <taxon>Euteleostomi</taxon>
        <taxon>Archelosauria</taxon>
        <taxon>Archosauria</taxon>
        <taxon>Dinosauria</taxon>
        <taxon>Saurischia</taxon>
        <taxon>Theropoda</taxon>
        <taxon>Coelurosauria</taxon>
        <taxon>Aves</taxon>
        <taxon>Neognathae</taxon>
        <taxon>Neoaves</taxon>
        <taxon>Strisores</taxon>
        <taxon>Apodiformes</taxon>
        <taxon>Trochilidae</taxon>
        <taxon>Calypte</taxon>
    </lineage>
</organism>
<evidence type="ECO:0000256" key="2">
    <source>
        <dbReference type="ARBA" id="ARBA00022490"/>
    </source>
</evidence>
<dbReference type="AlphaFoldDB" id="A0A091IDF5"/>
<dbReference type="Pfam" id="PF17776">
    <property type="entry name" value="NLRC4_HD2"/>
    <property type="match status" value="1"/>
</dbReference>
<dbReference type="InterPro" id="IPR050637">
    <property type="entry name" value="NLRP_innate_immun_reg"/>
</dbReference>
<evidence type="ECO:0000259" key="10">
    <source>
        <dbReference type="PROSITE" id="PS50837"/>
    </source>
</evidence>
<keyword evidence="6" id="KW-0832">Ubl conjugation</keyword>
<dbReference type="GO" id="GO:0005829">
    <property type="term" value="C:cytosol"/>
    <property type="evidence" value="ECO:0007669"/>
    <property type="project" value="UniProtKB-SubCell"/>
</dbReference>
<protein>
    <submittedName>
        <fullName evidence="11">NACHT, LRR and PYD domains-containing protein 3</fullName>
    </submittedName>
</protein>
<evidence type="ECO:0000256" key="7">
    <source>
        <dbReference type="ARBA" id="ARBA00023198"/>
    </source>
</evidence>
<proteinExistence type="predicted"/>
<dbReference type="PANTHER" id="PTHR45690:SF19">
    <property type="entry name" value="NACHT, LRR AND PYD DOMAINS-CONTAINING PROTEIN 3"/>
    <property type="match status" value="1"/>
</dbReference>
<evidence type="ECO:0000256" key="8">
    <source>
        <dbReference type="ARBA" id="ARBA00023233"/>
    </source>
</evidence>
<keyword evidence="2" id="KW-0963">Cytoplasm</keyword>
<keyword evidence="12" id="KW-1185">Reference proteome</keyword>
<evidence type="ECO:0000256" key="4">
    <source>
        <dbReference type="ARBA" id="ARBA00022741"/>
    </source>
</evidence>
<dbReference type="Gene3D" id="3.80.10.10">
    <property type="entry name" value="Ribonuclease Inhibitor"/>
    <property type="match status" value="1"/>
</dbReference>
<dbReference type="InterPro" id="IPR041075">
    <property type="entry name" value="NOD1/2_WH"/>
</dbReference>
<dbReference type="SUPFAM" id="SSF52047">
    <property type="entry name" value="RNI-like"/>
    <property type="match status" value="1"/>
</dbReference>
<feature type="non-terminal residue" evidence="11">
    <location>
        <position position="671"/>
    </location>
</feature>
<comment type="subcellular location">
    <subcellularLocation>
        <location evidence="1">Inflammasome</location>
    </subcellularLocation>
</comment>